<evidence type="ECO:0000256" key="1">
    <source>
        <dbReference type="ARBA" id="ARBA00001961"/>
    </source>
</evidence>
<dbReference type="AlphaFoldDB" id="A0A1I5MCX0"/>
<dbReference type="STRING" id="1121869.SAMN03084138_01251"/>
<organism evidence="8 9">
    <name type="scientific">Enterovibrio norvegicus DSM 15893</name>
    <dbReference type="NCBI Taxonomy" id="1121869"/>
    <lineage>
        <taxon>Bacteria</taxon>
        <taxon>Pseudomonadati</taxon>
        <taxon>Pseudomonadota</taxon>
        <taxon>Gammaproteobacteria</taxon>
        <taxon>Vibrionales</taxon>
        <taxon>Vibrionaceae</taxon>
        <taxon>Enterovibrio</taxon>
    </lineage>
</organism>
<dbReference type="InterPro" id="IPR036249">
    <property type="entry name" value="Thioredoxin-like_sf"/>
</dbReference>
<dbReference type="InterPro" id="IPR000866">
    <property type="entry name" value="AhpC/TSA"/>
</dbReference>
<dbReference type="GO" id="GO:0005506">
    <property type="term" value="F:iron ion binding"/>
    <property type="evidence" value="ECO:0007669"/>
    <property type="project" value="InterPro"/>
</dbReference>
<evidence type="ECO:0000313" key="8">
    <source>
        <dbReference type="EMBL" id="SFP06821.1"/>
    </source>
</evidence>
<evidence type="ECO:0000256" key="5">
    <source>
        <dbReference type="ARBA" id="ARBA00023002"/>
    </source>
</evidence>
<dbReference type="GO" id="GO:0016209">
    <property type="term" value="F:antioxidant activity"/>
    <property type="evidence" value="ECO:0007669"/>
    <property type="project" value="InterPro"/>
</dbReference>
<evidence type="ECO:0000256" key="4">
    <source>
        <dbReference type="ARBA" id="ARBA00022964"/>
    </source>
</evidence>
<dbReference type="PROSITE" id="PS51471">
    <property type="entry name" value="FE2OG_OXY"/>
    <property type="match status" value="1"/>
</dbReference>
<keyword evidence="2" id="KW-0479">Metal-binding</keyword>
<dbReference type="Pfam" id="PF00578">
    <property type="entry name" value="AhpC-TSA"/>
    <property type="match status" value="1"/>
</dbReference>
<dbReference type="GO" id="GO:0051213">
    <property type="term" value="F:dioxygenase activity"/>
    <property type="evidence" value="ECO:0007669"/>
    <property type="project" value="UniProtKB-KW"/>
</dbReference>
<proteinExistence type="predicted"/>
<reference evidence="8 9" key="1">
    <citation type="submission" date="2016-10" db="EMBL/GenBank/DDBJ databases">
        <authorList>
            <person name="de Groot N.N."/>
        </authorList>
    </citation>
    <scope>NUCLEOTIDE SEQUENCE [LARGE SCALE GENOMIC DNA]</scope>
    <source>
        <strain evidence="8 9">DSM 15893</strain>
    </source>
</reference>
<keyword evidence="3" id="KW-0847">Vitamin C</keyword>
<dbReference type="InterPro" id="IPR005123">
    <property type="entry name" value="Oxoglu/Fe-dep_dioxygenase_dom"/>
</dbReference>
<protein>
    <submittedName>
        <fullName evidence="8">Peroxiredoxin</fullName>
    </submittedName>
</protein>
<dbReference type="SMART" id="SM00702">
    <property type="entry name" value="P4Hc"/>
    <property type="match status" value="1"/>
</dbReference>
<dbReference type="GO" id="GO:0031418">
    <property type="term" value="F:L-ascorbic acid binding"/>
    <property type="evidence" value="ECO:0007669"/>
    <property type="project" value="UniProtKB-KW"/>
</dbReference>
<dbReference type="InterPro" id="IPR044862">
    <property type="entry name" value="Pro_4_hyd_alph_FE2OG_OXY"/>
</dbReference>
<feature type="domain" description="Fe2OG dioxygenase" evidence="7">
    <location>
        <begin position="268"/>
        <end position="363"/>
    </location>
</feature>
<comment type="cofactor">
    <cofactor evidence="1">
        <name>L-ascorbate</name>
        <dbReference type="ChEBI" id="CHEBI:38290"/>
    </cofactor>
</comment>
<dbReference type="Gene3D" id="3.40.30.10">
    <property type="entry name" value="Glutaredoxin"/>
    <property type="match status" value="1"/>
</dbReference>
<dbReference type="SUPFAM" id="SSF52833">
    <property type="entry name" value="Thioredoxin-like"/>
    <property type="match status" value="1"/>
</dbReference>
<dbReference type="EMBL" id="FOWR01000007">
    <property type="protein sequence ID" value="SFP06821.1"/>
    <property type="molecule type" value="Genomic_DNA"/>
</dbReference>
<gene>
    <name evidence="8" type="ORF">SAMN03084138_01251</name>
</gene>
<evidence type="ECO:0000256" key="2">
    <source>
        <dbReference type="ARBA" id="ARBA00022723"/>
    </source>
</evidence>
<dbReference type="Proteomes" id="UP000182692">
    <property type="component" value="Unassembled WGS sequence"/>
</dbReference>
<dbReference type="GO" id="GO:0016705">
    <property type="term" value="F:oxidoreductase activity, acting on paired donors, with incorporation or reduction of molecular oxygen"/>
    <property type="evidence" value="ECO:0007669"/>
    <property type="project" value="InterPro"/>
</dbReference>
<evidence type="ECO:0000259" key="7">
    <source>
        <dbReference type="PROSITE" id="PS51471"/>
    </source>
</evidence>
<sequence length="381" mass="43217">MVRDVVSFDSHLGLLVMDIKKPRLGEPAPWFECRSPQSPKFKFHTVAGRYIVLHFFGSLTQDMCRKTVDAFFQFEDTFDAFSCSFFGVTTDQNDGSEPHFDGRTLGVHLFQDFNKLVSAKYGAVSAQGTPLPQTYVLDERLRIVANITVTSTQFGEMHVAKVLSVLSSLPTMKPSTIADIPAPVLIVPRVFEPAFCRELIKFYDERGGKESGYMQEIGGKTVYVENHKHKRRSDEVIDDKQLREACMMRMKFRLLPEIQKAFQFNTTRIERYIVACYDSATSGHFRAHRDNTTKGTAHRRFAVSINLNTDEYEGGELSFPEFGRQRYVVPAGGACVFSCSLLHEAKKVTKGSRYAFLPFLYDDAAAAIREENRQFIETNDA</sequence>
<name>A0A1I5MCX0_9GAMM</name>
<keyword evidence="4" id="KW-0223">Dioxygenase</keyword>
<evidence type="ECO:0000256" key="6">
    <source>
        <dbReference type="ARBA" id="ARBA00023004"/>
    </source>
</evidence>
<evidence type="ECO:0000256" key="3">
    <source>
        <dbReference type="ARBA" id="ARBA00022896"/>
    </source>
</evidence>
<dbReference type="Gene3D" id="2.60.120.620">
    <property type="entry name" value="q2cbj1_9rhob like domain"/>
    <property type="match status" value="1"/>
</dbReference>
<dbReference type="OrthoDB" id="255432at2"/>
<keyword evidence="5" id="KW-0560">Oxidoreductase</keyword>
<accession>A0A1I5MCX0</accession>
<evidence type="ECO:0000313" key="9">
    <source>
        <dbReference type="Proteomes" id="UP000182692"/>
    </source>
</evidence>
<keyword evidence="6" id="KW-0408">Iron</keyword>
<dbReference type="Pfam" id="PF13640">
    <property type="entry name" value="2OG-FeII_Oxy_3"/>
    <property type="match status" value="1"/>
</dbReference>
<dbReference type="InterPro" id="IPR006620">
    <property type="entry name" value="Pro_4_hyd_alph"/>
</dbReference>